<sequence length="158" mass="17557">MTEAILSGIGQAIKQKLALEDIDGKTVKSVFSVFVEQMQNVIRYSAEQEPEADEKTSVLSYGLLTVGRVDDNYFVTCGNKVRLEDQPRLQEQLSLIQQMDPAGLKALYKQILKGEVPEGSKGAGVGFVDIARKASKPINFDFMKIDEKHVFFTLKADI</sequence>
<dbReference type="InterPro" id="IPR046239">
    <property type="entry name" value="DUF6272"/>
</dbReference>
<reference evidence="1" key="1">
    <citation type="submission" date="2015-04" db="EMBL/GenBank/DDBJ databases">
        <authorList>
            <person name="Syromyatnikov M.Y."/>
            <person name="Popov V.N."/>
        </authorList>
    </citation>
    <scope>NUCLEOTIDE SEQUENCE</scope>
    <source>
        <strain evidence="1">MO-1</strain>
    </source>
</reference>
<proteinExistence type="predicted"/>
<organism evidence="1">
    <name type="scientific">Magnetococcus massalia (strain MO-1)</name>
    <dbReference type="NCBI Taxonomy" id="451514"/>
    <lineage>
        <taxon>Bacteria</taxon>
        <taxon>Pseudomonadati</taxon>
        <taxon>Pseudomonadota</taxon>
        <taxon>Magnetococcia</taxon>
        <taxon>Magnetococcales</taxon>
        <taxon>Magnetococcaceae</taxon>
        <taxon>Magnetococcus</taxon>
    </lineage>
</organism>
<protein>
    <submittedName>
        <fullName evidence="1">Uncharacterized protein</fullName>
    </submittedName>
</protein>
<dbReference type="EMBL" id="LO017727">
    <property type="protein sequence ID" value="CRH05980.1"/>
    <property type="molecule type" value="Genomic_DNA"/>
</dbReference>
<dbReference type="AlphaFoldDB" id="A0A1S7LGA0"/>
<name>A0A1S7LGA0_MAGMO</name>
<evidence type="ECO:0000313" key="1">
    <source>
        <dbReference type="EMBL" id="CRH05980.1"/>
    </source>
</evidence>
<dbReference type="NCBIfam" id="NF038262">
    <property type="entry name" value="SiaB_fam_kinase"/>
    <property type="match status" value="1"/>
</dbReference>
<accession>A0A1S7LGA0</accession>
<dbReference type="Pfam" id="PF19788">
    <property type="entry name" value="DUF6272"/>
    <property type="match status" value="1"/>
</dbReference>
<gene>
    <name evidence="1" type="ORF">MAGMO_1803</name>
</gene>